<keyword evidence="3" id="KW-1185">Reference proteome</keyword>
<evidence type="ECO:0000313" key="2">
    <source>
        <dbReference type="EMBL" id="KRN31264.1"/>
    </source>
</evidence>
<evidence type="ECO:0000313" key="3">
    <source>
        <dbReference type="Proteomes" id="UP000051296"/>
    </source>
</evidence>
<name>A0A0R2FSH5_9LACO</name>
<dbReference type="AlphaFoldDB" id="A0A0R2FSH5"/>
<dbReference type="eggNOG" id="COG4095">
    <property type="taxonomic scope" value="Bacteria"/>
</dbReference>
<keyword evidence="1" id="KW-0472">Membrane</keyword>
<keyword evidence="1" id="KW-0812">Transmembrane</keyword>
<dbReference type="OrthoDB" id="9794653at2"/>
<sequence>MPLEFDNKDSQKTDKPVPAERINHIKRIGTMATVTCILMYGAYISMIWSNLHGHPVGILQPFIAMINASLWTWYGFAKTHPDKPIIISNLPGIVFGLLTVITSLMA</sequence>
<dbReference type="GO" id="GO:0016020">
    <property type="term" value="C:membrane"/>
    <property type="evidence" value="ECO:0007669"/>
    <property type="project" value="InterPro"/>
</dbReference>
<reference evidence="2 3" key="1">
    <citation type="journal article" date="2015" name="Genome Announc.">
        <title>Expanding the biotechnology potential of lactobacilli through comparative genomics of 213 strains and associated genera.</title>
        <authorList>
            <person name="Sun Z."/>
            <person name="Harris H.M."/>
            <person name="McCann A."/>
            <person name="Guo C."/>
            <person name="Argimon S."/>
            <person name="Zhang W."/>
            <person name="Yang X."/>
            <person name="Jeffery I.B."/>
            <person name="Cooney J.C."/>
            <person name="Kagawa T.F."/>
            <person name="Liu W."/>
            <person name="Song Y."/>
            <person name="Salvetti E."/>
            <person name="Wrobel A."/>
            <person name="Rasinkangas P."/>
            <person name="Parkhill J."/>
            <person name="Rea M.C."/>
            <person name="O'Sullivan O."/>
            <person name="Ritari J."/>
            <person name="Douillard F.P."/>
            <person name="Paul Ross R."/>
            <person name="Yang R."/>
            <person name="Briner A.E."/>
            <person name="Felis G.E."/>
            <person name="de Vos W.M."/>
            <person name="Barrangou R."/>
            <person name="Klaenhammer T.R."/>
            <person name="Caufield P.W."/>
            <person name="Cui Y."/>
            <person name="Zhang H."/>
            <person name="O'Toole P.W."/>
        </authorList>
    </citation>
    <scope>NUCLEOTIDE SEQUENCE [LARGE SCALE GENOMIC DNA]</scope>
    <source>
        <strain evidence="2 3">DSM 20190</strain>
    </source>
</reference>
<dbReference type="STRING" id="1123500.GCA_000420365_01199"/>
<protein>
    <recommendedName>
        <fullName evidence="4">Integral membrane protein</fullName>
    </recommendedName>
</protein>
<proteinExistence type="predicted"/>
<dbReference type="InParanoid" id="A0A0R2FSH5"/>
<dbReference type="Pfam" id="PF03083">
    <property type="entry name" value="MtN3_slv"/>
    <property type="match status" value="1"/>
</dbReference>
<evidence type="ECO:0008006" key="4">
    <source>
        <dbReference type="Google" id="ProtNLM"/>
    </source>
</evidence>
<feature type="transmembrane region" description="Helical" evidence="1">
    <location>
        <begin position="28"/>
        <end position="48"/>
    </location>
</feature>
<dbReference type="Proteomes" id="UP000051296">
    <property type="component" value="Unassembled WGS sequence"/>
</dbReference>
<gene>
    <name evidence="2" type="ORF">IV68_GL001147</name>
</gene>
<accession>A0A0R2FSH5</accession>
<dbReference type="InterPro" id="IPR004316">
    <property type="entry name" value="SWEET_rpt"/>
</dbReference>
<keyword evidence="1" id="KW-1133">Transmembrane helix</keyword>
<feature type="transmembrane region" description="Helical" evidence="1">
    <location>
        <begin position="54"/>
        <end position="74"/>
    </location>
</feature>
<comment type="caution">
    <text evidence="2">The sequence shown here is derived from an EMBL/GenBank/DDBJ whole genome shotgun (WGS) entry which is preliminary data.</text>
</comment>
<dbReference type="Gene3D" id="1.20.1280.290">
    <property type="match status" value="1"/>
</dbReference>
<dbReference type="PATRIC" id="fig|1123500.6.peg.1147"/>
<evidence type="ECO:0000256" key="1">
    <source>
        <dbReference type="SAM" id="Phobius"/>
    </source>
</evidence>
<dbReference type="EMBL" id="JQAX01000004">
    <property type="protein sequence ID" value="KRN31264.1"/>
    <property type="molecule type" value="Genomic_DNA"/>
</dbReference>
<feature type="transmembrane region" description="Helical" evidence="1">
    <location>
        <begin position="86"/>
        <end position="105"/>
    </location>
</feature>
<organism evidence="2 3">
    <name type="scientific">Weissella halotolerans DSM 20190</name>
    <dbReference type="NCBI Taxonomy" id="1123500"/>
    <lineage>
        <taxon>Bacteria</taxon>
        <taxon>Bacillati</taxon>
        <taxon>Bacillota</taxon>
        <taxon>Bacilli</taxon>
        <taxon>Lactobacillales</taxon>
        <taxon>Lactobacillaceae</taxon>
        <taxon>Weissella</taxon>
    </lineage>
</organism>